<dbReference type="Pfam" id="PF03641">
    <property type="entry name" value="Lysine_decarbox"/>
    <property type="match status" value="1"/>
</dbReference>
<dbReference type="InterPro" id="IPR031100">
    <property type="entry name" value="LOG_fam"/>
</dbReference>
<evidence type="ECO:0000313" key="1">
    <source>
        <dbReference type="EMBL" id="SVC27233.1"/>
    </source>
</evidence>
<sequence>MGIVADAVIDAGGSAIGIIPQSLVDKEIAHPGLSELRVVGSMHERKANMAKLSDAFIALPGGIGTLEELFEILTFAQLGFHHKPCGLLNIEGYYDRLIDFLDHAVRESFVGEGQVRSLQVDQQADHLLDRFEALLADAGG</sequence>
<organism evidence="1">
    <name type="scientific">marine metagenome</name>
    <dbReference type="NCBI Taxonomy" id="408172"/>
    <lineage>
        <taxon>unclassified sequences</taxon>
        <taxon>metagenomes</taxon>
        <taxon>ecological metagenomes</taxon>
    </lineage>
</organism>
<evidence type="ECO:0008006" key="2">
    <source>
        <dbReference type="Google" id="ProtNLM"/>
    </source>
</evidence>
<dbReference type="Gene3D" id="3.40.50.450">
    <property type="match status" value="1"/>
</dbReference>
<dbReference type="GO" id="GO:0016799">
    <property type="term" value="F:hydrolase activity, hydrolyzing N-glycosyl compounds"/>
    <property type="evidence" value="ECO:0007669"/>
    <property type="project" value="TreeGrafter"/>
</dbReference>
<reference evidence="1" key="1">
    <citation type="submission" date="2018-05" db="EMBL/GenBank/DDBJ databases">
        <authorList>
            <person name="Lanie J.A."/>
            <person name="Ng W.-L."/>
            <person name="Kazmierczak K.M."/>
            <person name="Andrzejewski T.M."/>
            <person name="Davidsen T.M."/>
            <person name="Wayne K.J."/>
            <person name="Tettelin H."/>
            <person name="Glass J.I."/>
            <person name="Rusch D."/>
            <person name="Podicherti R."/>
            <person name="Tsui H.-C.T."/>
            <person name="Winkler M.E."/>
        </authorList>
    </citation>
    <scope>NUCLEOTIDE SEQUENCE</scope>
</reference>
<gene>
    <name evidence="1" type="ORF">METZ01_LOCUS280087</name>
</gene>
<dbReference type="PANTHER" id="PTHR31223">
    <property type="entry name" value="LOG FAMILY PROTEIN YJL055W"/>
    <property type="match status" value="1"/>
</dbReference>
<dbReference type="NCBIfam" id="TIGR00730">
    <property type="entry name" value="Rossman fold protein, TIGR00730 family"/>
    <property type="match status" value="1"/>
</dbReference>
<proteinExistence type="predicted"/>
<accession>A0A382KUL3</accession>
<dbReference type="AlphaFoldDB" id="A0A382KUL3"/>
<dbReference type="InterPro" id="IPR005269">
    <property type="entry name" value="LOG"/>
</dbReference>
<dbReference type="GO" id="GO:0009691">
    <property type="term" value="P:cytokinin biosynthetic process"/>
    <property type="evidence" value="ECO:0007669"/>
    <property type="project" value="InterPro"/>
</dbReference>
<dbReference type="GO" id="GO:0005829">
    <property type="term" value="C:cytosol"/>
    <property type="evidence" value="ECO:0007669"/>
    <property type="project" value="TreeGrafter"/>
</dbReference>
<dbReference type="SUPFAM" id="SSF102405">
    <property type="entry name" value="MCP/YpsA-like"/>
    <property type="match status" value="1"/>
</dbReference>
<dbReference type="PANTHER" id="PTHR31223:SF70">
    <property type="entry name" value="LOG FAMILY PROTEIN YJL055W"/>
    <property type="match status" value="1"/>
</dbReference>
<protein>
    <recommendedName>
        <fullName evidence="2">Cytokinin riboside 5'-monophosphate phosphoribohydrolase</fullName>
    </recommendedName>
</protein>
<name>A0A382KUL3_9ZZZZ</name>
<dbReference type="EMBL" id="UINC01082456">
    <property type="protein sequence ID" value="SVC27233.1"/>
    <property type="molecule type" value="Genomic_DNA"/>
</dbReference>